<organism evidence="1 2">
    <name type="scientific">Hypholoma sublateritium (strain FD-334 SS-4)</name>
    <dbReference type="NCBI Taxonomy" id="945553"/>
    <lineage>
        <taxon>Eukaryota</taxon>
        <taxon>Fungi</taxon>
        <taxon>Dikarya</taxon>
        <taxon>Basidiomycota</taxon>
        <taxon>Agaricomycotina</taxon>
        <taxon>Agaricomycetes</taxon>
        <taxon>Agaricomycetidae</taxon>
        <taxon>Agaricales</taxon>
        <taxon>Agaricineae</taxon>
        <taxon>Strophariaceae</taxon>
        <taxon>Hypholoma</taxon>
    </lineage>
</organism>
<keyword evidence="2" id="KW-1185">Reference proteome</keyword>
<reference evidence="2" key="1">
    <citation type="submission" date="2014-04" db="EMBL/GenBank/DDBJ databases">
        <title>Evolutionary Origins and Diversification of the Mycorrhizal Mutualists.</title>
        <authorList>
            <consortium name="DOE Joint Genome Institute"/>
            <consortium name="Mycorrhizal Genomics Consortium"/>
            <person name="Kohler A."/>
            <person name="Kuo A."/>
            <person name="Nagy L.G."/>
            <person name="Floudas D."/>
            <person name="Copeland A."/>
            <person name="Barry K.W."/>
            <person name="Cichocki N."/>
            <person name="Veneault-Fourrey C."/>
            <person name="LaButti K."/>
            <person name="Lindquist E.A."/>
            <person name="Lipzen A."/>
            <person name="Lundell T."/>
            <person name="Morin E."/>
            <person name="Murat C."/>
            <person name="Riley R."/>
            <person name="Ohm R."/>
            <person name="Sun H."/>
            <person name="Tunlid A."/>
            <person name="Henrissat B."/>
            <person name="Grigoriev I.V."/>
            <person name="Hibbett D.S."/>
            <person name="Martin F."/>
        </authorList>
    </citation>
    <scope>NUCLEOTIDE SEQUENCE [LARGE SCALE GENOMIC DNA]</scope>
    <source>
        <strain evidence="2">FD-334 SS-4</strain>
    </source>
</reference>
<dbReference type="EMBL" id="KN817609">
    <property type="protein sequence ID" value="KJA17093.1"/>
    <property type="molecule type" value="Genomic_DNA"/>
</dbReference>
<evidence type="ECO:0000313" key="1">
    <source>
        <dbReference type="EMBL" id="KJA17093.1"/>
    </source>
</evidence>
<name>A0A0D2M1S5_HYPSF</name>
<proteinExistence type="predicted"/>
<dbReference type="AlphaFoldDB" id="A0A0D2M1S5"/>
<evidence type="ECO:0000313" key="2">
    <source>
        <dbReference type="Proteomes" id="UP000054270"/>
    </source>
</evidence>
<protein>
    <submittedName>
        <fullName evidence="1">Uncharacterized protein</fullName>
    </submittedName>
</protein>
<gene>
    <name evidence="1" type="ORF">HYPSUDRAFT_46725</name>
</gene>
<dbReference type="Proteomes" id="UP000054270">
    <property type="component" value="Unassembled WGS sequence"/>
</dbReference>
<accession>A0A0D2M1S5</accession>
<sequence>MHRIWGLHAHLAPNPCRCPDMHMLCGSSLSEYQASPRFSASSSHPFCPHSRLPRHISSAALQSHPCQTRTRAPMYTSPCTLSRPAVRRAISPPHGRRASIQTEQQTHTTLMSVSPLRPLCQHSSPIIRHAAPPPRAHLCSKFRRRGALICTLFEITHTDFYASILKNVIGSLRRGLYAESAILRLRFSSSRGSTIHVIRLNLRSHDRHLQRTYASSPLPRTLTKHHPIARSLVPPPHRHFCLAIHAA</sequence>